<organism evidence="2 3">
    <name type="scientific">Dendronalium phyllosphericum CENA369</name>
    <dbReference type="NCBI Taxonomy" id="1725256"/>
    <lineage>
        <taxon>Bacteria</taxon>
        <taxon>Bacillati</taxon>
        <taxon>Cyanobacteriota</taxon>
        <taxon>Cyanophyceae</taxon>
        <taxon>Nostocales</taxon>
        <taxon>Nostocaceae</taxon>
        <taxon>Dendronalium</taxon>
        <taxon>Dendronalium phyllosphericum</taxon>
    </lineage>
</organism>
<feature type="transmembrane region" description="Helical" evidence="1">
    <location>
        <begin position="13"/>
        <end position="34"/>
    </location>
</feature>
<dbReference type="Proteomes" id="UP000662314">
    <property type="component" value="Unassembled WGS sequence"/>
</dbReference>
<keyword evidence="3" id="KW-1185">Reference proteome</keyword>
<sequence>MYQENMTTILEKVFAIAITIAIVIWHKILEWTYLNFLEWIRKNMISILESSVKLAFISMAKVNHKIVDAVKEAWQEVKQFLLKMTVQFENITSSAIWKKKSISIIFKKFEANQPVFVKREIEEDLDWDNLPPEVREAWLKDSQHNYKIDVMEIREKELEAMTEAMVMEQ</sequence>
<evidence type="ECO:0000313" key="2">
    <source>
        <dbReference type="EMBL" id="MBH8577068.1"/>
    </source>
</evidence>
<name>A0A8J7IAF5_9NOST</name>
<protein>
    <submittedName>
        <fullName evidence="2">Uncharacterized protein</fullName>
    </submittedName>
</protein>
<accession>A0A8J7IAF5</accession>
<comment type="caution">
    <text evidence="2">The sequence shown here is derived from an EMBL/GenBank/DDBJ whole genome shotgun (WGS) entry which is preliminary data.</text>
</comment>
<dbReference type="AlphaFoldDB" id="A0A8J7IAF5"/>
<evidence type="ECO:0000256" key="1">
    <source>
        <dbReference type="SAM" id="Phobius"/>
    </source>
</evidence>
<keyword evidence="1" id="KW-0472">Membrane</keyword>
<dbReference type="RefSeq" id="WP_214435784.1">
    <property type="nucleotide sequence ID" value="NZ_CAWPUQ010000183.1"/>
</dbReference>
<evidence type="ECO:0000313" key="3">
    <source>
        <dbReference type="Proteomes" id="UP000662314"/>
    </source>
</evidence>
<dbReference type="EMBL" id="JAECZA010000253">
    <property type="protein sequence ID" value="MBH8577068.1"/>
    <property type="molecule type" value="Genomic_DNA"/>
</dbReference>
<keyword evidence="1" id="KW-1133">Transmembrane helix</keyword>
<gene>
    <name evidence="2" type="ORF">I8752_29620</name>
</gene>
<keyword evidence="1" id="KW-0812">Transmembrane</keyword>
<proteinExistence type="predicted"/>
<reference evidence="2 3" key="1">
    <citation type="journal article" date="2021" name="Int. J. Syst. Evol. Microbiol.">
        <title>Amazonocrinis nigriterrae gen. nov., sp. nov., Atlanticothrix silvestris gen. nov., sp. nov. and Dendronalium phyllosphericum gen. nov., sp. nov., nostocacean cyanobacteria from Brazilian environments.</title>
        <authorList>
            <person name="Alvarenga D.O."/>
            <person name="Andreote A.P.D."/>
            <person name="Branco L.H.Z."/>
            <person name="Delbaje E."/>
            <person name="Cruz R.B."/>
            <person name="Varani A.M."/>
            <person name="Fiore M.F."/>
        </authorList>
    </citation>
    <scope>NUCLEOTIDE SEQUENCE [LARGE SCALE GENOMIC DNA]</scope>
    <source>
        <strain evidence="2 3">CENA369</strain>
    </source>
</reference>